<reference evidence="6" key="1">
    <citation type="submission" date="2023-06" db="EMBL/GenBank/DDBJ databases">
        <authorList>
            <person name="Kurt Z."/>
        </authorList>
    </citation>
    <scope>NUCLEOTIDE SEQUENCE</scope>
</reference>
<comment type="similarity">
    <text evidence="1">Belongs to the RAD52 family.</text>
</comment>
<feature type="compositionally biased region" description="Basic and acidic residues" evidence="5">
    <location>
        <begin position="288"/>
        <end position="305"/>
    </location>
</feature>
<dbReference type="Gene3D" id="3.30.390.80">
    <property type="entry name" value="DNA repair protein Rad52/59/22"/>
    <property type="match status" value="1"/>
</dbReference>
<evidence type="ECO:0000256" key="2">
    <source>
        <dbReference type="ARBA" id="ARBA00022763"/>
    </source>
</evidence>
<dbReference type="PANTHER" id="PTHR12132:SF1">
    <property type="entry name" value="DNA REPAIR PROTEIN RAD52 HOMOLOG"/>
    <property type="match status" value="1"/>
</dbReference>
<feature type="compositionally biased region" description="Low complexity" evidence="5">
    <location>
        <begin position="189"/>
        <end position="264"/>
    </location>
</feature>
<dbReference type="GO" id="GO:0005634">
    <property type="term" value="C:nucleus"/>
    <property type="evidence" value="ECO:0007669"/>
    <property type="project" value="TreeGrafter"/>
</dbReference>
<evidence type="ECO:0000256" key="4">
    <source>
        <dbReference type="ARBA" id="ARBA00023204"/>
    </source>
</evidence>
<dbReference type="InterPro" id="IPR007232">
    <property type="entry name" value="Rad52_Rad59_Rad22"/>
</dbReference>
<dbReference type="FunFam" id="3.30.390.80:FF:000001">
    <property type="entry name" value="DNA repair protein RAD52 homolog"/>
    <property type="match status" value="1"/>
</dbReference>
<dbReference type="GO" id="GO:0006312">
    <property type="term" value="P:mitotic recombination"/>
    <property type="evidence" value="ECO:0007669"/>
    <property type="project" value="TreeGrafter"/>
</dbReference>
<dbReference type="PANTHER" id="PTHR12132">
    <property type="entry name" value="DNA REPAIR AND RECOMBINATION PROTEIN RAD52, RAD59"/>
    <property type="match status" value="1"/>
</dbReference>
<dbReference type="GO" id="GO:0000724">
    <property type="term" value="P:double-strand break repair via homologous recombination"/>
    <property type="evidence" value="ECO:0007669"/>
    <property type="project" value="TreeGrafter"/>
</dbReference>
<reference evidence="7 8" key="2">
    <citation type="submission" date="2024-07" db="EMBL/GenBank/DDBJ databases">
        <authorList>
            <person name="Akdeniz Z."/>
        </authorList>
    </citation>
    <scope>NUCLEOTIDE SEQUENCE [LARGE SCALE GENOMIC DNA]</scope>
</reference>
<comment type="caution">
    <text evidence="6">The sequence shown here is derived from an EMBL/GenBank/DDBJ whole genome shotgun (WGS) entry which is preliminary data.</text>
</comment>
<dbReference type="Pfam" id="PF04098">
    <property type="entry name" value="Rad52_Rad22"/>
    <property type="match status" value="1"/>
</dbReference>
<feature type="compositionally biased region" description="Basic residues" evidence="5">
    <location>
        <begin position="307"/>
        <end position="316"/>
    </location>
</feature>
<evidence type="ECO:0000313" key="6">
    <source>
        <dbReference type="EMBL" id="CAI9949617.1"/>
    </source>
</evidence>
<evidence type="ECO:0000256" key="5">
    <source>
        <dbReference type="SAM" id="MobiDB-lite"/>
    </source>
</evidence>
<dbReference type="EMBL" id="CATOUU010000802">
    <property type="protein sequence ID" value="CAI9949617.1"/>
    <property type="molecule type" value="Genomic_DNA"/>
</dbReference>
<accession>A0AA86UFW0</accession>
<sequence>MLPSFGLRRFPPTFEREIAKNLVKKLTKNQISQRPGGGKTRVEYLDMKTAINQANSIFTYKGWSSQVISLHSNFSEQTASGWRECFTATMRVTLQNGCFHEDVGVGEGERPRRADAIDQAQKSACSDGVKRCLKYFGDSLGNDLNPQKGNEPIPDNVVIGDETVFDALLNQISNLCSLITQQNQFNGQLNGQNNQLNNNQQNQFNNNFNQNNNQNQFQNQQNQNQSNFNSNLNESSINQSNYQSNNQTSNQSKNNNHQSNNQPNIIANNIGPRNQVKFLNQDATPKIIPEKVKQEEEIKQTEPPKRIIIKGNRRQRQTQSPPNE</sequence>
<gene>
    <name evidence="6" type="ORF">HINF_LOCUS37262</name>
    <name evidence="7" type="ORF">HINF_LOCUS54342</name>
</gene>
<evidence type="ECO:0000256" key="3">
    <source>
        <dbReference type="ARBA" id="ARBA00023172"/>
    </source>
</evidence>
<keyword evidence="8" id="KW-1185">Reference proteome</keyword>
<keyword evidence="2" id="KW-0227">DNA damage</keyword>
<proteinExistence type="inferred from homology"/>
<dbReference type="InterPro" id="IPR041247">
    <property type="entry name" value="Rad52_fam"/>
</dbReference>
<dbReference type="EMBL" id="CAXDID020000282">
    <property type="protein sequence ID" value="CAL6070201.1"/>
    <property type="molecule type" value="Genomic_DNA"/>
</dbReference>
<organism evidence="6">
    <name type="scientific">Hexamita inflata</name>
    <dbReference type="NCBI Taxonomy" id="28002"/>
    <lineage>
        <taxon>Eukaryota</taxon>
        <taxon>Metamonada</taxon>
        <taxon>Diplomonadida</taxon>
        <taxon>Hexamitidae</taxon>
        <taxon>Hexamitinae</taxon>
        <taxon>Hexamita</taxon>
    </lineage>
</organism>
<protein>
    <submittedName>
        <fullName evidence="6">DNA repair protein RAD52</fullName>
    </submittedName>
    <submittedName>
        <fullName evidence="7">DNA_repair protein RAD52</fullName>
    </submittedName>
</protein>
<dbReference type="Proteomes" id="UP001642409">
    <property type="component" value="Unassembled WGS sequence"/>
</dbReference>
<dbReference type="GO" id="GO:0045002">
    <property type="term" value="P:double-strand break repair via single-strand annealing"/>
    <property type="evidence" value="ECO:0007669"/>
    <property type="project" value="TreeGrafter"/>
</dbReference>
<evidence type="ECO:0000313" key="7">
    <source>
        <dbReference type="EMBL" id="CAL6070201.1"/>
    </source>
</evidence>
<evidence type="ECO:0000313" key="8">
    <source>
        <dbReference type="Proteomes" id="UP001642409"/>
    </source>
</evidence>
<feature type="region of interest" description="Disordered" evidence="5">
    <location>
        <begin position="189"/>
        <end position="324"/>
    </location>
</feature>
<keyword evidence="4" id="KW-0234">DNA repair</keyword>
<name>A0AA86UFW0_9EUKA</name>
<dbReference type="AlphaFoldDB" id="A0AA86UFW0"/>
<dbReference type="SUPFAM" id="SSF54768">
    <property type="entry name" value="dsRNA-binding domain-like"/>
    <property type="match status" value="1"/>
</dbReference>
<dbReference type="InterPro" id="IPR042525">
    <property type="entry name" value="Rad52_Rad59_Rad22_sf"/>
</dbReference>
<evidence type="ECO:0000256" key="1">
    <source>
        <dbReference type="ARBA" id="ARBA00006638"/>
    </source>
</evidence>
<keyword evidence="3" id="KW-0233">DNA recombination</keyword>